<sequence>MKGTSRFCQISPGKHMHFHTIYPPHLLGMTFDRMDFVLYSKLIQSYLALYEIRVPRTGVLPPASFRFRVTTDTLALG</sequence>
<proteinExistence type="predicted"/>
<reference evidence="1 2" key="1">
    <citation type="journal article" date="2016" name="Antonie Van Leeuwenhoek">
        <title>Lysinibacillus endophyticus sp. nov., an indole-3-acetic acid producing endophytic bacterium isolated from corn root (Zea mays cv. Xinken-5).</title>
        <authorList>
            <person name="Yu J."/>
            <person name="Guan X."/>
            <person name="Liu C."/>
            <person name="Xiang W."/>
            <person name="Yu Z."/>
            <person name="Liu X."/>
            <person name="Wang G."/>
        </authorList>
    </citation>
    <scope>NUCLEOTIDE SEQUENCE [LARGE SCALE GENOMIC DNA]</scope>
    <source>
        <strain evidence="1 2">DSM 100506</strain>
    </source>
</reference>
<keyword evidence="2" id="KW-1185">Reference proteome</keyword>
<accession>A0A494YSE3</accession>
<dbReference type="AlphaFoldDB" id="A0A494YSE3"/>
<gene>
    <name evidence="1" type="ORF">D8M03_16780</name>
</gene>
<name>A0A494YSE3_9BACL</name>
<dbReference type="Proteomes" id="UP000272238">
    <property type="component" value="Unassembled WGS sequence"/>
</dbReference>
<protein>
    <submittedName>
        <fullName evidence="1">Uncharacterized protein</fullName>
    </submittedName>
</protein>
<dbReference type="EMBL" id="RBZN01000078">
    <property type="protein sequence ID" value="RKQ12839.1"/>
    <property type="molecule type" value="Genomic_DNA"/>
</dbReference>
<organism evidence="1 2">
    <name type="scientific">Ureibacillus endophyticus</name>
    <dbReference type="NCBI Taxonomy" id="1978490"/>
    <lineage>
        <taxon>Bacteria</taxon>
        <taxon>Bacillati</taxon>
        <taxon>Bacillota</taxon>
        <taxon>Bacilli</taxon>
        <taxon>Bacillales</taxon>
        <taxon>Caryophanaceae</taxon>
        <taxon>Ureibacillus</taxon>
    </lineage>
</organism>
<evidence type="ECO:0000313" key="2">
    <source>
        <dbReference type="Proteomes" id="UP000272238"/>
    </source>
</evidence>
<evidence type="ECO:0000313" key="1">
    <source>
        <dbReference type="EMBL" id="RKQ12839.1"/>
    </source>
</evidence>
<dbReference type="OrthoDB" id="2622328at2"/>
<comment type="caution">
    <text evidence="1">The sequence shown here is derived from an EMBL/GenBank/DDBJ whole genome shotgun (WGS) entry which is preliminary data.</text>
</comment>